<sequence length="138" mass="14692">MLFVQRQLANNTDRNSNSTHSKQKTLPFRSAVQNITNCSSQQLGVFGAKYVVPSGLVATATLSYASLAPRAACALPSSPTRVVSPHATPCSHTLCSTANLNASLQIKISLVILTSLPLFAYLSLPLHSGMKQPLLITN</sequence>
<organism evidence="2 3">
    <name type="scientific">Trichogramma kaykai</name>
    <dbReference type="NCBI Taxonomy" id="54128"/>
    <lineage>
        <taxon>Eukaryota</taxon>
        <taxon>Metazoa</taxon>
        <taxon>Ecdysozoa</taxon>
        <taxon>Arthropoda</taxon>
        <taxon>Hexapoda</taxon>
        <taxon>Insecta</taxon>
        <taxon>Pterygota</taxon>
        <taxon>Neoptera</taxon>
        <taxon>Endopterygota</taxon>
        <taxon>Hymenoptera</taxon>
        <taxon>Apocrita</taxon>
        <taxon>Proctotrupomorpha</taxon>
        <taxon>Chalcidoidea</taxon>
        <taxon>Trichogrammatidae</taxon>
        <taxon>Trichogramma</taxon>
    </lineage>
</organism>
<evidence type="ECO:0000256" key="1">
    <source>
        <dbReference type="SAM" id="MobiDB-lite"/>
    </source>
</evidence>
<dbReference type="EMBL" id="JBJJXI010000050">
    <property type="protein sequence ID" value="KAL3400840.1"/>
    <property type="molecule type" value="Genomic_DNA"/>
</dbReference>
<feature type="region of interest" description="Disordered" evidence="1">
    <location>
        <begin position="1"/>
        <end position="23"/>
    </location>
</feature>
<dbReference type="AlphaFoldDB" id="A0ABD2X6G5"/>
<feature type="compositionally biased region" description="Polar residues" evidence="1">
    <location>
        <begin position="7"/>
        <end position="20"/>
    </location>
</feature>
<comment type="caution">
    <text evidence="2">The sequence shown here is derived from an EMBL/GenBank/DDBJ whole genome shotgun (WGS) entry which is preliminary data.</text>
</comment>
<keyword evidence="3" id="KW-1185">Reference proteome</keyword>
<evidence type="ECO:0000313" key="2">
    <source>
        <dbReference type="EMBL" id="KAL3400840.1"/>
    </source>
</evidence>
<dbReference type="Proteomes" id="UP001627154">
    <property type="component" value="Unassembled WGS sequence"/>
</dbReference>
<evidence type="ECO:0000313" key="3">
    <source>
        <dbReference type="Proteomes" id="UP001627154"/>
    </source>
</evidence>
<name>A0ABD2X6G5_9HYME</name>
<gene>
    <name evidence="2" type="ORF">TKK_005980</name>
</gene>
<proteinExistence type="predicted"/>
<accession>A0ABD2X6G5</accession>
<protein>
    <submittedName>
        <fullName evidence="2">Uncharacterized protein</fullName>
    </submittedName>
</protein>
<reference evidence="2 3" key="1">
    <citation type="journal article" date="2024" name="bioRxiv">
        <title>A reference genome for Trichogramma kaykai: A tiny desert-dwelling parasitoid wasp with competing sex-ratio distorters.</title>
        <authorList>
            <person name="Culotta J."/>
            <person name="Lindsey A.R."/>
        </authorList>
    </citation>
    <scope>NUCLEOTIDE SEQUENCE [LARGE SCALE GENOMIC DNA]</scope>
    <source>
        <strain evidence="2 3">KSX58</strain>
    </source>
</reference>